<evidence type="ECO:0000313" key="3">
    <source>
        <dbReference type="Proteomes" id="UP000252707"/>
    </source>
</evidence>
<dbReference type="SMART" id="SM00849">
    <property type="entry name" value="Lactamase_B"/>
    <property type="match status" value="1"/>
</dbReference>
<gene>
    <name evidence="2" type="ORF">DFQ59_10323</name>
</gene>
<evidence type="ECO:0000259" key="1">
    <source>
        <dbReference type="SMART" id="SM00849"/>
    </source>
</evidence>
<reference evidence="2 3" key="1">
    <citation type="submission" date="2018-07" db="EMBL/GenBank/DDBJ databases">
        <title>Genomic Encyclopedia of Type Strains, Phase IV (KMG-IV): sequencing the most valuable type-strain genomes for metagenomic binning, comparative biology and taxonomic classification.</title>
        <authorList>
            <person name="Goeker M."/>
        </authorList>
    </citation>
    <scope>NUCLEOTIDE SEQUENCE [LARGE SCALE GENOMIC DNA]</scope>
    <source>
        <strain evidence="2 3">DSM 26407</strain>
    </source>
</reference>
<dbReference type="InterPro" id="IPR001279">
    <property type="entry name" value="Metallo-B-lactamas"/>
</dbReference>
<name>A0A369CAZ2_9GAMM</name>
<protein>
    <submittedName>
        <fullName evidence="2">Metallo-beta-lactamase superfamily protein</fullName>
    </submittedName>
</protein>
<feature type="domain" description="Metallo-beta-lactamase" evidence="1">
    <location>
        <begin position="27"/>
        <end position="215"/>
    </location>
</feature>
<keyword evidence="3" id="KW-1185">Reference proteome</keyword>
<sequence>MSIELYGDDLHSCQLFSGQVVRTEVQTCQGLVVHGYHAALIDPGGTATFNRVLTQLGPHLKYLDYLLFSHQDPDTTGALEGWVLATRGKVVIPELWERFLPHLCSPGILDGRVITIPDAGLELPMGKSRLRALPAHFLHSEGNFHFHDPVARALFSGDMGSAIGVEELCTPVESLGPHIRYMEPFHRRHMSCNKACRLWADMVREIDLEWLVPHHGPPLHGRAVITDFLEWISELECGTDLLTAADYRPPGPVRHQGKGER</sequence>
<dbReference type="InterPro" id="IPR045761">
    <property type="entry name" value="ODP_dom"/>
</dbReference>
<dbReference type="RefSeq" id="WP_170142089.1">
    <property type="nucleotide sequence ID" value="NZ_QPJY01000003.1"/>
</dbReference>
<accession>A0A369CAZ2</accession>
<proteinExistence type="predicted"/>
<comment type="caution">
    <text evidence="2">The sequence shown here is derived from an EMBL/GenBank/DDBJ whole genome shotgun (WGS) entry which is preliminary data.</text>
</comment>
<dbReference type="PANTHER" id="PTHR43041:SF1">
    <property type="entry name" value="METALLO-BETA-LACTAMASE DOMAIN-CONTAINING PROTEIN"/>
    <property type="match status" value="1"/>
</dbReference>
<dbReference type="Proteomes" id="UP000252707">
    <property type="component" value="Unassembled WGS sequence"/>
</dbReference>
<dbReference type="AlphaFoldDB" id="A0A369CAZ2"/>
<dbReference type="PANTHER" id="PTHR43041">
    <property type="entry name" value="HYDROLASE, METALLO-BETA-LACTAMASE SUPERFAMILY"/>
    <property type="match status" value="1"/>
</dbReference>
<dbReference type="Pfam" id="PF19583">
    <property type="entry name" value="ODP"/>
    <property type="match status" value="1"/>
</dbReference>
<dbReference type="EMBL" id="QPJY01000003">
    <property type="protein sequence ID" value="RCX31059.1"/>
    <property type="molecule type" value="Genomic_DNA"/>
</dbReference>
<dbReference type="Gene3D" id="3.60.15.10">
    <property type="entry name" value="Ribonuclease Z/Hydroxyacylglutathione hydrolase-like"/>
    <property type="match status" value="1"/>
</dbReference>
<evidence type="ECO:0000313" key="2">
    <source>
        <dbReference type="EMBL" id="RCX31059.1"/>
    </source>
</evidence>
<organism evidence="2 3">
    <name type="scientific">Thioalbus denitrificans</name>
    <dbReference type="NCBI Taxonomy" id="547122"/>
    <lineage>
        <taxon>Bacteria</taxon>
        <taxon>Pseudomonadati</taxon>
        <taxon>Pseudomonadota</taxon>
        <taxon>Gammaproteobacteria</taxon>
        <taxon>Chromatiales</taxon>
        <taxon>Ectothiorhodospiraceae</taxon>
        <taxon>Thioalbus</taxon>
    </lineage>
</organism>
<dbReference type="InterPro" id="IPR036866">
    <property type="entry name" value="RibonucZ/Hydroxyglut_hydro"/>
</dbReference>
<dbReference type="SUPFAM" id="SSF56281">
    <property type="entry name" value="Metallo-hydrolase/oxidoreductase"/>
    <property type="match status" value="1"/>
</dbReference>